<dbReference type="EMBL" id="MK500510">
    <property type="protein sequence ID" value="QBK91084.1"/>
    <property type="molecule type" value="Genomic_DNA"/>
</dbReference>
<proteinExistence type="predicted"/>
<organism evidence="2">
    <name type="scientific">Pithovirus LCPAC202</name>
    <dbReference type="NCBI Taxonomy" id="2506592"/>
    <lineage>
        <taxon>Viruses</taxon>
        <taxon>Pithoviruses</taxon>
    </lineage>
</organism>
<evidence type="ECO:0000313" key="2">
    <source>
        <dbReference type="EMBL" id="QBK91084.1"/>
    </source>
</evidence>
<keyword evidence="1" id="KW-0472">Membrane</keyword>
<protein>
    <recommendedName>
        <fullName evidence="3">Transmembrane protein</fullName>
    </recommendedName>
</protein>
<evidence type="ECO:0000256" key="1">
    <source>
        <dbReference type="SAM" id="Phobius"/>
    </source>
</evidence>
<feature type="transmembrane region" description="Helical" evidence="1">
    <location>
        <begin position="277"/>
        <end position="298"/>
    </location>
</feature>
<keyword evidence="1" id="KW-0812">Transmembrane</keyword>
<evidence type="ECO:0008006" key="3">
    <source>
        <dbReference type="Google" id="ProtNLM"/>
    </source>
</evidence>
<gene>
    <name evidence="2" type="ORF">LCPAC202_00580</name>
</gene>
<sequence>MTSVSSYYLLGPIKVNEEFILTYSCKNIAYFLTLVKGEKGDPDDLIFDPRASGDSNTIFDPLVMTVISTGSDKYGITYVDSSNTTQYITGIQMNNKVLAGSTTKRTGLVFSQTTAAPWPGTPFLAGIGYTINTISNHPIMFKSYIATSGSNGVATSIKMKNGKPFTCDTLTTFLVVPTKWFERGNCNSNDSLKCIVDNEVLWVAKNNQFKDGFTDITDCRAGVNYTYCPTGKNCSVSCKGPCPTSTEKNVGCFFDVKIKGFKCEIPPVDVPWYQQPWFIIGGSLFGLLFIIIIIFLFFRFTSHD</sequence>
<reference evidence="2" key="1">
    <citation type="journal article" date="2019" name="MBio">
        <title>Virus Genomes from Deep Sea Sediments Expand the Ocean Megavirome and Support Independent Origins of Viral Gigantism.</title>
        <authorList>
            <person name="Backstrom D."/>
            <person name="Yutin N."/>
            <person name="Jorgensen S.L."/>
            <person name="Dharamshi J."/>
            <person name="Homa F."/>
            <person name="Zaremba-Niedwiedzka K."/>
            <person name="Spang A."/>
            <person name="Wolf Y.I."/>
            <person name="Koonin E.V."/>
            <person name="Ettema T.J."/>
        </authorList>
    </citation>
    <scope>NUCLEOTIDE SEQUENCE</scope>
</reference>
<keyword evidence="1" id="KW-1133">Transmembrane helix</keyword>
<accession>A0A481Z5C6</accession>
<name>A0A481Z5C6_9VIRU</name>